<comment type="caution">
    <text evidence="1">The sequence shown here is derived from an EMBL/GenBank/DDBJ whole genome shotgun (WGS) entry which is preliminary data.</text>
</comment>
<evidence type="ECO:0000313" key="2">
    <source>
        <dbReference type="Proteomes" id="UP000327157"/>
    </source>
</evidence>
<proteinExistence type="predicted"/>
<reference evidence="1 2" key="3">
    <citation type="submission" date="2019-11" db="EMBL/GenBank/DDBJ databases">
        <title>A de novo genome assembly of a pear dwarfing rootstock.</title>
        <authorList>
            <person name="Wang F."/>
            <person name="Wang J."/>
            <person name="Li S."/>
            <person name="Zhang Y."/>
            <person name="Fang M."/>
            <person name="Ma L."/>
            <person name="Zhao Y."/>
            <person name="Jiang S."/>
        </authorList>
    </citation>
    <scope>NUCLEOTIDE SEQUENCE [LARGE SCALE GENOMIC DNA]</scope>
    <source>
        <strain evidence="1">S2</strain>
        <tissue evidence="1">Leaf</tissue>
    </source>
</reference>
<sequence length="49" mass="5845">MPRQAVPLALCSRTFTCRVIIFRFYLDLLALKVAKLHENLSLKRDKRLW</sequence>
<dbReference type="GO" id="GO:0004386">
    <property type="term" value="F:helicase activity"/>
    <property type="evidence" value="ECO:0007669"/>
    <property type="project" value="UniProtKB-KW"/>
</dbReference>
<keyword evidence="2" id="KW-1185">Reference proteome</keyword>
<gene>
    <name evidence="1" type="ORF">D8674_001742</name>
</gene>
<dbReference type="AlphaFoldDB" id="A0A5N5FC50"/>
<reference evidence="1 2" key="1">
    <citation type="submission" date="2019-09" db="EMBL/GenBank/DDBJ databases">
        <authorList>
            <person name="Ou C."/>
        </authorList>
    </citation>
    <scope>NUCLEOTIDE SEQUENCE [LARGE SCALE GENOMIC DNA]</scope>
    <source>
        <strain evidence="1">S2</strain>
        <tissue evidence="1">Leaf</tissue>
    </source>
</reference>
<keyword evidence="1" id="KW-0378">Hydrolase</keyword>
<evidence type="ECO:0000313" key="1">
    <source>
        <dbReference type="EMBL" id="KAB2598822.1"/>
    </source>
</evidence>
<keyword evidence="1" id="KW-0067">ATP-binding</keyword>
<dbReference type="Proteomes" id="UP000327157">
    <property type="component" value="Chromosome 1"/>
</dbReference>
<organism evidence="1 2">
    <name type="scientific">Pyrus ussuriensis x Pyrus communis</name>
    <dbReference type="NCBI Taxonomy" id="2448454"/>
    <lineage>
        <taxon>Eukaryota</taxon>
        <taxon>Viridiplantae</taxon>
        <taxon>Streptophyta</taxon>
        <taxon>Embryophyta</taxon>
        <taxon>Tracheophyta</taxon>
        <taxon>Spermatophyta</taxon>
        <taxon>Magnoliopsida</taxon>
        <taxon>eudicotyledons</taxon>
        <taxon>Gunneridae</taxon>
        <taxon>Pentapetalae</taxon>
        <taxon>rosids</taxon>
        <taxon>fabids</taxon>
        <taxon>Rosales</taxon>
        <taxon>Rosaceae</taxon>
        <taxon>Amygdaloideae</taxon>
        <taxon>Maleae</taxon>
        <taxon>Pyrus</taxon>
    </lineage>
</organism>
<keyword evidence="1" id="KW-0547">Nucleotide-binding</keyword>
<protein>
    <submittedName>
        <fullName evidence="1">DEAD-box ATP-dependent RNA helicase 28-like</fullName>
    </submittedName>
</protein>
<dbReference type="EMBL" id="SMOL01000768">
    <property type="protein sequence ID" value="KAB2598822.1"/>
    <property type="molecule type" value="Genomic_DNA"/>
</dbReference>
<name>A0A5N5FC50_9ROSA</name>
<accession>A0A5N5FC50</accession>
<keyword evidence="1" id="KW-0347">Helicase</keyword>
<reference evidence="2" key="2">
    <citation type="submission" date="2019-10" db="EMBL/GenBank/DDBJ databases">
        <title>A de novo genome assembly of a pear dwarfing rootstock.</title>
        <authorList>
            <person name="Wang F."/>
            <person name="Wang J."/>
            <person name="Li S."/>
            <person name="Zhang Y."/>
            <person name="Fang M."/>
            <person name="Ma L."/>
            <person name="Zhao Y."/>
            <person name="Jiang S."/>
        </authorList>
    </citation>
    <scope>NUCLEOTIDE SEQUENCE [LARGE SCALE GENOMIC DNA]</scope>
</reference>